<name>A0A8T0V3N3_PANVG</name>
<accession>A0A8T0V3N3</accession>
<keyword evidence="2" id="KW-1185">Reference proteome</keyword>
<comment type="caution">
    <text evidence="1">The sequence shown here is derived from an EMBL/GenBank/DDBJ whole genome shotgun (WGS) entry which is preliminary data.</text>
</comment>
<dbReference type="PANTHER" id="PTHR10492">
    <property type="match status" value="1"/>
</dbReference>
<evidence type="ECO:0000313" key="2">
    <source>
        <dbReference type="Proteomes" id="UP000823388"/>
    </source>
</evidence>
<dbReference type="PANTHER" id="PTHR10492:SF72">
    <property type="entry name" value="ATP-DEPENDENT DNA HELICASE"/>
    <property type="match status" value="1"/>
</dbReference>
<sequence length="134" mass="15788">MPCALRRMFSPIMIFCEYTNIRALWDKHFQSVAEDYCHIHGNSSCVEQFVLQDIANIISSMGKDIRNYGLPTMQTSGETKRDYYRELTEERKIIVSDEDIKLAESLNAEQMEGFNEIFDHVMRNRGKVFFCRWS</sequence>
<protein>
    <submittedName>
        <fullName evidence="1">Uncharacterized protein</fullName>
    </submittedName>
</protein>
<reference evidence="1" key="1">
    <citation type="submission" date="2020-05" db="EMBL/GenBank/DDBJ databases">
        <title>WGS assembly of Panicum virgatum.</title>
        <authorList>
            <person name="Lovell J.T."/>
            <person name="Jenkins J."/>
            <person name="Shu S."/>
            <person name="Juenger T.E."/>
            <person name="Schmutz J."/>
        </authorList>
    </citation>
    <scope>NUCLEOTIDE SEQUENCE</scope>
    <source>
        <strain evidence="1">AP13</strain>
    </source>
</reference>
<dbReference type="Proteomes" id="UP000823388">
    <property type="component" value="Chromosome 3K"/>
</dbReference>
<gene>
    <name evidence="1" type="ORF">PVAP13_3KG472003</name>
</gene>
<dbReference type="EMBL" id="CM029041">
    <property type="protein sequence ID" value="KAG2629820.1"/>
    <property type="molecule type" value="Genomic_DNA"/>
</dbReference>
<dbReference type="AlphaFoldDB" id="A0A8T0V3N3"/>
<evidence type="ECO:0000313" key="1">
    <source>
        <dbReference type="EMBL" id="KAG2629820.1"/>
    </source>
</evidence>
<organism evidence="1 2">
    <name type="scientific">Panicum virgatum</name>
    <name type="common">Blackwell switchgrass</name>
    <dbReference type="NCBI Taxonomy" id="38727"/>
    <lineage>
        <taxon>Eukaryota</taxon>
        <taxon>Viridiplantae</taxon>
        <taxon>Streptophyta</taxon>
        <taxon>Embryophyta</taxon>
        <taxon>Tracheophyta</taxon>
        <taxon>Spermatophyta</taxon>
        <taxon>Magnoliopsida</taxon>
        <taxon>Liliopsida</taxon>
        <taxon>Poales</taxon>
        <taxon>Poaceae</taxon>
        <taxon>PACMAD clade</taxon>
        <taxon>Panicoideae</taxon>
        <taxon>Panicodae</taxon>
        <taxon>Paniceae</taxon>
        <taxon>Panicinae</taxon>
        <taxon>Panicum</taxon>
        <taxon>Panicum sect. Hiantes</taxon>
    </lineage>
</organism>
<proteinExistence type="predicted"/>